<keyword evidence="1 2" id="KW-0195">Cyclin</keyword>
<dbReference type="OrthoDB" id="26819at2759"/>
<protein>
    <submittedName>
        <fullName evidence="5">Cyclin-A3-2, putative</fullName>
    </submittedName>
</protein>
<feature type="domain" description="Cyclin C-terminal" evidence="4">
    <location>
        <begin position="165"/>
        <end position="300"/>
    </location>
</feature>
<dbReference type="PANTHER" id="PTHR10177">
    <property type="entry name" value="CYCLINS"/>
    <property type="match status" value="1"/>
</dbReference>
<dbReference type="Pfam" id="PF02984">
    <property type="entry name" value="Cyclin_C"/>
    <property type="match status" value="1"/>
</dbReference>
<dbReference type="InterPro" id="IPR013763">
    <property type="entry name" value="Cyclin-like_dom"/>
</dbReference>
<dbReference type="InterPro" id="IPR004367">
    <property type="entry name" value="Cyclin_C-dom"/>
</dbReference>
<dbReference type="OMA" id="FEFNQCQ"/>
<dbReference type="VEuPathDB" id="AmoebaDB:EIN_408240"/>
<sequence>MCAQDRVSVVREPKSAFTPVELSIHCVVVEAEKKHKITTELQDFCRYLQIRQTQMPQPNLDIATPFMRPQLVDWLFKTCDFLKFHKKLVFQALTLADSYTTRTPVDGDELGLVFLTSLFSAAKYDAIAIKLNDVLKLCNYKYNNKEVIQMEMKILTSVSYKMDNPTPFDFLCLLWEAVGYPTFVYGKQNHPVVEASVLFLEVMSLDPIFLTNTPSSMAASAFFFARDLCHFTQLWESLQQKCLFLRKSDVKDVALDFVPKMRFCLENAESMGFKPCADFAHVINAHRLDHMNCVKHITSRSSKAMCFWDTNDLRNFD</sequence>
<feature type="domain" description="Cyclin-like" evidence="3">
    <location>
        <begin position="73"/>
        <end position="156"/>
    </location>
</feature>
<dbReference type="SMART" id="SM00385">
    <property type="entry name" value="CYCLIN"/>
    <property type="match status" value="2"/>
</dbReference>
<organism evidence="5 6">
    <name type="scientific">Entamoeba invadens IP1</name>
    <dbReference type="NCBI Taxonomy" id="370355"/>
    <lineage>
        <taxon>Eukaryota</taxon>
        <taxon>Amoebozoa</taxon>
        <taxon>Evosea</taxon>
        <taxon>Archamoebae</taxon>
        <taxon>Mastigamoebida</taxon>
        <taxon>Entamoebidae</taxon>
        <taxon>Entamoeba</taxon>
    </lineage>
</organism>
<dbReference type="InterPro" id="IPR039361">
    <property type="entry name" value="Cyclin"/>
</dbReference>
<reference evidence="5 6" key="1">
    <citation type="submission" date="2012-10" db="EMBL/GenBank/DDBJ databases">
        <authorList>
            <person name="Zafar N."/>
            <person name="Inman J."/>
            <person name="Hall N."/>
            <person name="Lorenzi H."/>
            <person name="Caler E."/>
        </authorList>
    </citation>
    <scope>NUCLEOTIDE SEQUENCE [LARGE SCALE GENOMIC DNA]</scope>
    <source>
        <strain evidence="5 6">IP1</strain>
    </source>
</reference>
<dbReference type="Pfam" id="PF00134">
    <property type="entry name" value="Cyclin_N"/>
    <property type="match status" value="1"/>
</dbReference>
<dbReference type="GeneID" id="14884551"/>
<dbReference type="SMART" id="SM01332">
    <property type="entry name" value="Cyclin_C"/>
    <property type="match status" value="1"/>
</dbReference>
<name>A0A0A1TZG5_ENTIV</name>
<dbReference type="KEGG" id="eiv:EIN_408240"/>
<dbReference type="InterPro" id="IPR036915">
    <property type="entry name" value="Cyclin-like_sf"/>
</dbReference>
<evidence type="ECO:0000259" key="3">
    <source>
        <dbReference type="SMART" id="SM00385"/>
    </source>
</evidence>
<dbReference type="Proteomes" id="UP000014680">
    <property type="component" value="Unassembled WGS sequence"/>
</dbReference>
<feature type="domain" description="Cyclin-like" evidence="3">
    <location>
        <begin position="169"/>
        <end position="259"/>
    </location>
</feature>
<comment type="similarity">
    <text evidence="2">Belongs to the cyclin family.</text>
</comment>
<proteinExistence type="inferred from homology"/>
<evidence type="ECO:0000313" key="5">
    <source>
        <dbReference type="EMBL" id="ELP85575.1"/>
    </source>
</evidence>
<dbReference type="Gene3D" id="1.10.472.10">
    <property type="entry name" value="Cyclin-like"/>
    <property type="match status" value="2"/>
</dbReference>
<evidence type="ECO:0000313" key="6">
    <source>
        <dbReference type="Proteomes" id="UP000014680"/>
    </source>
</evidence>
<dbReference type="RefSeq" id="XP_004184921.1">
    <property type="nucleotide sequence ID" value="XM_004184873.1"/>
</dbReference>
<accession>A0A0A1TZG5</accession>
<keyword evidence="6" id="KW-1185">Reference proteome</keyword>
<dbReference type="EMBL" id="KB207048">
    <property type="protein sequence ID" value="ELP85575.1"/>
    <property type="molecule type" value="Genomic_DNA"/>
</dbReference>
<gene>
    <name evidence="5" type="ORF">EIN_408240</name>
</gene>
<evidence type="ECO:0000256" key="2">
    <source>
        <dbReference type="RuleBase" id="RU000383"/>
    </source>
</evidence>
<dbReference type="AlphaFoldDB" id="A0A0A1TZG5"/>
<evidence type="ECO:0000256" key="1">
    <source>
        <dbReference type="ARBA" id="ARBA00023127"/>
    </source>
</evidence>
<evidence type="ECO:0000259" key="4">
    <source>
        <dbReference type="SMART" id="SM01332"/>
    </source>
</evidence>
<dbReference type="SUPFAM" id="SSF47954">
    <property type="entry name" value="Cyclin-like"/>
    <property type="match status" value="2"/>
</dbReference>
<dbReference type="InterPro" id="IPR006671">
    <property type="entry name" value="Cyclin_N"/>
</dbReference>